<accession>A0ABP9D830</accession>
<protein>
    <recommendedName>
        <fullName evidence="2">CRISPR type III-associated protein domain-containing protein</fullName>
    </recommendedName>
</protein>
<proteinExistence type="predicted"/>
<name>A0ABP9D830_9BACT</name>
<keyword evidence="4" id="KW-1185">Reference proteome</keyword>
<organism evidence="3 4">
    <name type="scientific">Algivirga pacifica</name>
    <dbReference type="NCBI Taxonomy" id="1162670"/>
    <lineage>
        <taxon>Bacteria</taxon>
        <taxon>Pseudomonadati</taxon>
        <taxon>Bacteroidota</taxon>
        <taxon>Cytophagia</taxon>
        <taxon>Cytophagales</taxon>
        <taxon>Flammeovirgaceae</taxon>
        <taxon>Algivirga</taxon>
    </lineage>
</organism>
<reference evidence="4" key="1">
    <citation type="journal article" date="2019" name="Int. J. Syst. Evol. Microbiol.">
        <title>The Global Catalogue of Microorganisms (GCM) 10K type strain sequencing project: providing services to taxonomists for standard genome sequencing and annotation.</title>
        <authorList>
            <consortium name="The Broad Institute Genomics Platform"/>
            <consortium name="The Broad Institute Genome Sequencing Center for Infectious Disease"/>
            <person name="Wu L."/>
            <person name="Ma J."/>
        </authorList>
    </citation>
    <scope>NUCLEOTIDE SEQUENCE [LARGE SCALE GENOMIC DNA]</scope>
    <source>
        <strain evidence="4">JCM 18326</strain>
    </source>
</reference>
<dbReference type="InterPro" id="IPR052216">
    <property type="entry name" value="CRISPR_Csm3_endoribonuclease"/>
</dbReference>
<dbReference type="PANTHER" id="PTHR35579:SF3">
    <property type="entry name" value="CRISPR SYSTEM CMS ENDORIBONUCLEASE CSM3"/>
    <property type="match status" value="1"/>
</dbReference>
<dbReference type="Pfam" id="PF03787">
    <property type="entry name" value="RAMPs"/>
    <property type="match status" value="1"/>
</dbReference>
<evidence type="ECO:0000313" key="4">
    <source>
        <dbReference type="Proteomes" id="UP001500298"/>
    </source>
</evidence>
<sequence>MGKITYDIQFYADWHAGSGLSAGMESDSTCLKDSNGLPFLPGRTTKGLLRTEGERLCALGKYSDELLTWVFGAGENKDKGVTGKQGKVFFTDASLPKSEQKALKGKETYLYRNIASTAIDKSTGVAKEGSLRVMEVTVPLKLEGVIYVEQEKELVREFLHDCLRGVKLLGANRHRGLGRCEFKLKN</sequence>
<evidence type="ECO:0000259" key="2">
    <source>
        <dbReference type="Pfam" id="PF03787"/>
    </source>
</evidence>
<evidence type="ECO:0000313" key="3">
    <source>
        <dbReference type="EMBL" id="GAA4829482.1"/>
    </source>
</evidence>
<evidence type="ECO:0000256" key="1">
    <source>
        <dbReference type="ARBA" id="ARBA00023118"/>
    </source>
</evidence>
<dbReference type="InterPro" id="IPR005537">
    <property type="entry name" value="RAMP_III_fam"/>
</dbReference>
<dbReference type="RefSeq" id="WP_345370306.1">
    <property type="nucleotide sequence ID" value="NZ_BAABJX010000021.1"/>
</dbReference>
<dbReference type="Proteomes" id="UP001500298">
    <property type="component" value="Unassembled WGS sequence"/>
</dbReference>
<keyword evidence="1" id="KW-0051">Antiviral defense</keyword>
<dbReference type="PANTHER" id="PTHR35579">
    <property type="entry name" value="CRISPR SYSTEM CMS ENDORIBONUCLEASE CSM3"/>
    <property type="match status" value="1"/>
</dbReference>
<dbReference type="EMBL" id="BAABJX010000021">
    <property type="protein sequence ID" value="GAA4829482.1"/>
    <property type="molecule type" value="Genomic_DNA"/>
</dbReference>
<comment type="caution">
    <text evidence="3">The sequence shown here is derived from an EMBL/GenBank/DDBJ whole genome shotgun (WGS) entry which is preliminary data.</text>
</comment>
<gene>
    <name evidence="3" type="ORF">GCM10023331_13300</name>
</gene>
<feature type="domain" description="CRISPR type III-associated protein" evidence="2">
    <location>
        <begin position="13"/>
        <end position="181"/>
    </location>
</feature>
<dbReference type="CDD" id="cd09726">
    <property type="entry name" value="RAMP_I_III"/>
    <property type="match status" value="1"/>
</dbReference>